<organism evidence="2 3">
    <name type="scientific">Letharia lupina</name>
    <dbReference type="NCBI Taxonomy" id="560253"/>
    <lineage>
        <taxon>Eukaryota</taxon>
        <taxon>Fungi</taxon>
        <taxon>Dikarya</taxon>
        <taxon>Ascomycota</taxon>
        <taxon>Pezizomycotina</taxon>
        <taxon>Lecanoromycetes</taxon>
        <taxon>OSLEUM clade</taxon>
        <taxon>Lecanoromycetidae</taxon>
        <taxon>Lecanorales</taxon>
        <taxon>Lecanorineae</taxon>
        <taxon>Parmeliaceae</taxon>
        <taxon>Letharia</taxon>
    </lineage>
</organism>
<gene>
    <name evidence="2" type="ORF">HO133_008124</name>
</gene>
<accession>A0A8H6FHT9</accession>
<comment type="caution">
    <text evidence="2">The sequence shown here is derived from an EMBL/GenBank/DDBJ whole genome shotgun (WGS) entry which is preliminary data.</text>
</comment>
<dbReference type="Proteomes" id="UP000593566">
    <property type="component" value="Unassembled WGS sequence"/>
</dbReference>
<evidence type="ECO:0000313" key="2">
    <source>
        <dbReference type="EMBL" id="KAF6228394.1"/>
    </source>
</evidence>
<evidence type="ECO:0000313" key="3">
    <source>
        <dbReference type="Proteomes" id="UP000593566"/>
    </source>
</evidence>
<dbReference type="InterPro" id="IPR050266">
    <property type="entry name" value="AB_hydrolase_sf"/>
</dbReference>
<feature type="domain" description="AB hydrolase-1" evidence="1">
    <location>
        <begin position="71"/>
        <end position="292"/>
    </location>
</feature>
<reference evidence="2 3" key="1">
    <citation type="journal article" date="2020" name="Genomics">
        <title>Complete, high-quality genomes from long-read metagenomic sequencing of two wolf lichen thalli reveals enigmatic genome architecture.</title>
        <authorList>
            <person name="McKenzie S.K."/>
            <person name="Walston R.F."/>
            <person name="Allen J.L."/>
        </authorList>
    </citation>
    <scope>NUCLEOTIDE SEQUENCE [LARGE SCALE GENOMIC DNA]</scope>
    <source>
        <strain evidence="2">WasteWater1</strain>
    </source>
</reference>
<evidence type="ECO:0000259" key="1">
    <source>
        <dbReference type="Pfam" id="PF00561"/>
    </source>
</evidence>
<dbReference type="RefSeq" id="XP_037156328.1">
    <property type="nucleotide sequence ID" value="XM_037298992.1"/>
</dbReference>
<sequence>MSASFRAAIAYTISTRESTHLDTDPLSPGLHSFSTGYKNLTYGTGPSLVICQVPGWGIGPSYLSNGLAPLHDSFKILYFTPRGTPPSNRPLDTLEMSSKHMVDDLEILRQYLKLGSMLLLGHSNGGSIALGYAQQYPSHVDKLVLLDHELQGFDDSATYIEFAMKRKDDPMYSAALERLQTFKADTDEKMQDELNGILPFYFANPTKFGARMLETMQNMPSSWALNHQRAADRKRPTYLVDDLDNVTAKTLIVVGREDPFCSVKAAEKAHAGMATSKLVVLEDCGHFAWIENEECLDVVSRVLRE</sequence>
<dbReference type="PRINTS" id="PR00111">
    <property type="entry name" value="ABHYDROLASE"/>
</dbReference>
<dbReference type="Pfam" id="PF00561">
    <property type="entry name" value="Abhydrolase_1"/>
    <property type="match status" value="1"/>
</dbReference>
<dbReference type="SUPFAM" id="SSF53474">
    <property type="entry name" value="alpha/beta-Hydrolases"/>
    <property type="match status" value="1"/>
</dbReference>
<dbReference type="GeneID" id="59336521"/>
<dbReference type="InterPro" id="IPR000073">
    <property type="entry name" value="AB_hydrolase_1"/>
</dbReference>
<dbReference type="PANTHER" id="PTHR43798">
    <property type="entry name" value="MONOACYLGLYCEROL LIPASE"/>
    <property type="match status" value="1"/>
</dbReference>
<dbReference type="GO" id="GO:0016020">
    <property type="term" value="C:membrane"/>
    <property type="evidence" value="ECO:0007669"/>
    <property type="project" value="TreeGrafter"/>
</dbReference>
<dbReference type="EMBL" id="JACCJB010000004">
    <property type="protein sequence ID" value="KAF6228394.1"/>
    <property type="molecule type" value="Genomic_DNA"/>
</dbReference>
<protein>
    <recommendedName>
        <fullName evidence="1">AB hydrolase-1 domain-containing protein</fullName>
    </recommendedName>
</protein>
<dbReference type="PANTHER" id="PTHR43798:SF33">
    <property type="entry name" value="HYDROLASE, PUTATIVE (AFU_ORTHOLOGUE AFUA_2G14860)-RELATED"/>
    <property type="match status" value="1"/>
</dbReference>
<dbReference type="Gene3D" id="3.40.50.1820">
    <property type="entry name" value="alpha/beta hydrolase"/>
    <property type="match status" value="1"/>
</dbReference>
<dbReference type="InterPro" id="IPR029058">
    <property type="entry name" value="AB_hydrolase_fold"/>
</dbReference>
<keyword evidence="3" id="KW-1185">Reference proteome</keyword>
<name>A0A8H6FHT9_9LECA</name>
<proteinExistence type="predicted"/>
<dbReference type="AlphaFoldDB" id="A0A8H6FHT9"/>